<keyword evidence="2" id="KW-1185">Reference proteome</keyword>
<dbReference type="EMBL" id="JACMRX010000004">
    <property type="protein sequence ID" value="KAF7991014.1"/>
    <property type="molecule type" value="Genomic_DNA"/>
</dbReference>
<comment type="caution">
    <text evidence="1">The sequence shown here is derived from an EMBL/GenBank/DDBJ whole genome shotgun (WGS) entry which is preliminary data.</text>
</comment>
<dbReference type="Proteomes" id="UP000639338">
    <property type="component" value="Unassembled WGS sequence"/>
</dbReference>
<reference evidence="1 2" key="1">
    <citation type="submission" date="2020-08" db="EMBL/GenBank/DDBJ databases">
        <title>Aphidius gifuensis genome sequencing and assembly.</title>
        <authorList>
            <person name="Du Z."/>
        </authorList>
    </citation>
    <scope>NUCLEOTIDE SEQUENCE [LARGE SCALE GENOMIC DNA]</scope>
    <source>
        <strain evidence="1">YNYX2018</strain>
        <tissue evidence="1">Adults</tissue>
    </source>
</reference>
<organism evidence="1 2">
    <name type="scientific">Aphidius gifuensis</name>
    <name type="common">Parasitoid wasp</name>
    <dbReference type="NCBI Taxonomy" id="684658"/>
    <lineage>
        <taxon>Eukaryota</taxon>
        <taxon>Metazoa</taxon>
        <taxon>Ecdysozoa</taxon>
        <taxon>Arthropoda</taxon>
        <taxon>Hexapoda</taxon>
        <taxon>Insecta</taxon>
        <taxon>Pterygota</taxon>
        <taxon>Neoptera</taxon>
        <taxon>Endopterygota</taxon>
        <taxon>Hymenoptera</taxon>
        <taxon>Apocrita</taxon>
        <taxon>Ichneumonoidea</taxon>
        <taxon>Braconidae</taxon>
        <taxon>Aphidiinae</taxon>
        <taxon>Aphidius</taxon>
    </lineage>
</organism>
<evidence type="ECO:0000313" key="2">
    <source>
        <dbReference type="Proteomes" id="UP000639338"/>
    </source>
</evidence>
<name>A0A834XTL6_APHGI</name>
<protein>
    <submittedName>
        <fullName evidence="1">Uncharacterized protein</fullName>
    </submittedName>
</protein>
<gene>
    <name evidence="1" type="ORF">HCN44_000819</name>
</gene>
<proteinExistence type="predicted"/>
<evidence type="ECO:0000313" key="1">
    <source>
        <dbReference type="EMBL" id="KAF7991014.1"/>
    </source>
</evidence>
<sequence length="285" mass="32721">MRMLIEEAMIKRSSEDSSQEEKIINLTKDIKSLPSNFFGDHKECNPRTDDCKAYTINHLKLLQDNNMLKPIIEALDYLAKHADSLLENQTNNPAERMFSVLNKFIGGKRICFSKSNSYKLRALCAVVQYNTQTVLSKIIEYSNKIVPDIIAKMEARRWAHRISVQKYKTEHDATRFSWAGPDAEYGHVIKDELPKHKYDLQVSKDFVHWLCQRVEPHLAVDGETATTSTVYQVLCTLRFFAVGSYQASIGESLDLAMSQPTVSRVLSNVTRAMIPMEHEFIKFPR</sequence>
<dbReference type="AlphaFoldDB" id="A0A834XTL6"/>
<accession>A0A834XTL6</accession>